<protein>
    <submittedName>
        <fullName evidence="8">LuxR family two component transcriptional regulator</fullName>
    </submittedName>
</protein>
<dbReference type="PROSITE" id="PS50110">
    <property type="entry name" value="RESPONSE_REGULATORY"/>
    <property type="match status" value="1"/>
</dbReference>
<keyword evidence="6" id="KW-0597">Phosphoprotein</keyword>
<dbReference type="SUPFAM" id="SSF46894">
    <property type="entry name" value="C-terminal effector domain of the bipartite response regulators"/>
    <property type="match status" value="1"/>
</dbReference>
<keyword evidence="4" id="KW-0238">DNA-binding</keyword>
<keyword evidence="3" id="KW-0731">Sigma factor</keyword>
<accession>A0A542Y9T1</accession>
<sequence length="215" mass="23779">MYGIAIIEDHLLQRKYTMSLVSAQPDMTITFAGEELPELVTWLEGADEAERPDLILLDLLVDRRPAAKPEVVRRLIREGSRVLIFSAAISPPITRQLIRAGAHGLISKRDPEASILAAMRTVLAGGQWVSPELAEIIAHDPKRPALSDQEERALVLYASGLSLESVATSIGVKPNTVKKYLQRVRDKYAAVNRPLASRIEWRKAAHDDGYLALAE</sequence>
<feature type="modified residue" description="4-aspartylphosphate" evidence="6">
    <location>
        <position position="58"/>
    </location>
</feature>
<evidence type="ECO:0000259" key="7">
    <source>
        <dbReference type="PROSITE" id="PS50110"/>
    </source>
</evidence>
<evidence type="ECO:0000256" key="2">
    <source>
        <dbReference type="ARBA" id="ARBA00023015"/>
    </source>
</evidence>
<dbReference type="Pfam" id="PF00072">
    <property type="entry name" value="Response_reg"/>
    <property type="match status" value="1"/>
</dbReference>
<dbReference type="AlphaFoldDB" id="A0A542Y9T1"/>
<evidence type="ECO:0000256" key="3">
    <source>
        <dbReference type="ARBA" id="ARBA00023082"/>
    </source>
</evidence>
<evidence type="ECO:0000256" key="6">
    <source>
        <dbReference type="PROSITE-ProRule" id="PRU00169"/>
    </source>
</evidence>
<dbReference type="Pfam" id="PF08281">
    <property type="entry name" value="Sigma70_r4_2"/>
    <property type="match status" value="1"/>
</dbReference>
<keyword evidence="9" id="KW-1185">Reference proteome</keyword>
<comment type="caution">
    <text evidence="8">The sequence shown here is derived from an EMBL/GenBank/DDBJ whole genome shotgun (WGS) entry which is preliminary data.</text>
</comment>
<evidence type="ECO:0000256" key="5">
    <source>
        <dbReference type="ARBA" id="ARBA00023163"/>
    </source>
</evidence>
<dbReference type="Proteomes" id="UP000319094">
    <property type="component" value="Unassembled WGS sequence"/>
</dbReference>
<dbReference type="GO" id="GO:0006352">
    <property type="term" value="P:DNA-templated transcription initiation"/>
    <property type="evidence" value="ECO:0007669"/>
    <property type="project" value="InterPro"/>
</dbReference>
<evidence type="ECO:0000313" key="9">
    <source>
        <dbReference type="Proteomes" id="UP000319094"/>
    </source>
</evidence>
<evidence type="ECO:0000256" key="1">
    <source>
        <dbReference type="ARBA" id="ARBA00010641"/>
    </source>
</evidence>
<organism evidence="8 9">
    <name type="scientific">Leucobacter komagatae</name>
    <dbReference type="NCBI Taxonomy" id="55969"/>
    <lineage>
        <taxon>Bacteria</taxon>
        <taxon>Bacillati</taxon>
        <taxon>Actinomycetota</taxon>
        <taxon>Actinomycetes</taxon>
        <taxon>Micrococcales</taxon>
        <taxon>Microbacteriaceae</taxon>
        <taxon>Leucobacter</taxon>
    </lineage>
</organism>
<evidence type="ECO:0000313" key="8">
    <source>
        <dbReference type="EMBL" id="TQL44848.1"/>
    </source>
</evidence>
<dbReference type="GO" id="GO:0003677">
    <property type="term" value="F:DNA binding"/>
    <property type="evidence" value="ECO:0007669"/>
    <property type="project" value="UniProtKB-KW"/>
</dbReference>
<dbReference type="PRINTS" id="PR00038">
    <property type="entry name" value="HTHLUXR"/>
</dbReference>
<keyword evidence="2" id="KW-0805">Transcription regulation</keyword>
<dbReference type="EMBL" id="VFON01000001">
    <property type="protein sequence ID" value="TQL44848.1"/>
    <property type="molecule type" value="Genomic_DNA"/>
</dbReference>
<dbReference type="GO" id="GO:0016987">
    <property type="term" value="F:sigma factor activity"/>
    <property type="evidence" value="ECO:0007669"/>
    <property type="project" value="UniProtKB-KW"/>
</dbReference>
<dbReference type="InterPro" id="IPR001789">
    <property type="entry name" value="Sig_transdc_resp-reg_receiver"/>
</dbReference>
<dbReference type="Gene3D" id="3.40.50.2300">
    <property type="match status" value="1"/>
</dbReference>
<dbReference type="OrthoDB" id="4928917at2"/>
<gene>
    <name evidence="8" type="ORF">FB468_2919</name>
</gene>
<name>A0A542Y9T1_9MICO</name>
<dbReference type="InterPro" id="IPR000792">
    <property type="entry name" value="Tscrpt_reg_LuxR_C"/>
</dbReference>
<evidence type="ECO:0000256" key="4">
    <source>
        <dbReference type="ARBA" id="ARBA00023125"/>
    </source>
</evidence>
<dbReference type="InterPro" id="IPR011006">
    <property type="entry name" value="CheY-like_superfamily"/>
</dbReference>
<dbReference type="SUPFAM" id="SSF52172">
    <property type="entry name" value="CheY-like"/>
    <property type="match status" value="1"/>
</dbReference>
<proteinExistence type="inferred from homology"/>
<dbReference type="PANTHER" id="PTHR43214">
    <property type="entry name" value="TWO-COMPONENT RESPONSE REGULATOR"/>
    <property type="match status" value="1"/>
</dbReference>
<keyword evidence="5" id="KW-0804">Transcription</keyword>
<dbReference type="PANTHER" id="PTHR43214:SF43">
    <property type="entry name" value="TWO-COMPONENT RESPONSE REGULATOR"/>
    <property type="match status" value="1"/>
</dbReference>
<dbReference type="InterPro" id="IPR016032">
    <property type="entry name" value="Sig_transdc_resp-reg_C-effctor"/>
</dbReference>
<dbReference type="GO" id="GO:0000160">
    <property type="term" value="P:phosphorelay signal transduction system"/>
    <property type="evidence" value="ECO:0007669"/>
    <property type="project" value="InterPro"/>
</dbReference>
<reference evidence="8 9" key="1">
    <citation type="submission" date="2019-06" db="EMBL/GenBank/DDBJ databases">
        <title>Sequencing the genomes of 1000 actinobacteria strains.</title>
        <authorList>
            <person name="Klenk H.-P."/>
        </authorList>
    </citation>
    <scope>NUCLEOTIDE SEQUENCE [LARGE SCALE GENOMIC DNA]</scope>
    <source>
        <strain evidence="8 9">DSM 8803</strain>
    </source>
</reference>
<dbReference type="SMART" id="SM00421">
    <property type="entry name" value="HTH_LUXR"/>
    <property type="match status" value="1"/>
</dbReference>
<dbReference type="RefSeq" id="WP_141887963.1">
    <property type="nucleotide sequence ID" value="NZ_BAAAUY010000018.1"/>
</dbReference>
<comment type="similarity">
    <text evidence="1">Belongs to the sigma-70 factor family. ECF subfamily.</text>
</comment>
<feature type="domain" description="Response regulatory" evidence="7">
    <location>
        <begin position="3"/>
        <end position="123"/>
    </location>
</feature>
<dbReference type="InterPro" id="IPR039420">
    <property type="entry name" value="WalR-like"/>
</dbReference>
<dbReference type="InterPro" id="IPR013249">
    <property type="entry name" value="RNA_pol_sigma70_r4_t2"/>
</dbReference>